<dbReference type="PANTHER" id="PTHR43200:SF2">
    <property type="entry name" value="3'(2'),5'-BISPHOSPHATE NUCLEOTIDASE"/>
    <property type="match status" value="1"/>
</dbReference>
<comment type="similarity">
    <text evidence="2">Belongs to the inositol monophosphatase superfamily.</text>
</comment>
<dbReference type="Pfam" id="PF00459">
    <property type="entry name" value="Inositol_P"/>
    <property type="match status" value="1"/>
</dbReference>
<dbReference type="InterPro" id="IPR051090">
    <property type="entry name" value="Inositol_monoP_superfamily"/>
</dbReference>
<evidence type="ECO:0000256" key="1">
    <source>
        <dbReference type="ARBA" id="ARBA00001946"/>
    </source>
</evidence>
<protein>
    <recommendedName>
        <fullName evidence="9">3'(2'),5'-bisphosphate nucleotidase</fullName>
    </recommendedName>
</protein>
<proteinExistence type="inferred from homology"/>
<accession>A0AAV9N436</accession>
<dbReference type="PRINTS" id="PR00377">
    <property type="entry name" value="IMPHPHTASES"/>
</dbReference>
<keyword evidence="5 6" id="KW-0460">Magnesium</keyword>
<dbReference type="PANTHER" id="PTHR43200">
    <property type="entry name" value="PHOSPHATASE"/>
    <property type="match status" value="1"/>
</dbReference>
<dbReference type="Gene3D" id="3.40.190.80">
    <property type="match status" value="1"/>
</dbReference>
<dbReference type="SUPFAM" id="SSF56655">
    <property type="entry name" value="Carbohydrate phosphatase"/>
    <property type="match status" value="1"/>
</dbReference>
<keyword evidence="4" id="KW-0378">Hydrolase</keyword>
<dbReference type="GeneID" id="89973799"/>
<evidence type="ECO:0000256" key="2">
    <source>
        <dbReference type="ARBA" id="ARBA00009759"/>
    </source>
</evidence>
<feature type="binding site" evidence="6">
    <location>
        <position position="276"/>
    </location>
    <ligand>
        <name>Mg(2+)</name>
        <dbReference type="ChEBI" id="CHEBI:18420"/>
        <label>1</label>
        <note>catalytic</note>
    </ligand>
</feature>
<keyword evidence="3 6" id="KW-0479">Metal-binding</keyword>
<comment type="caution">
    <text evidence="7">The sequence shown here is derived from an EMBL/GenBank/DDBJ whole genome shotgun (WGS) entry which is preliminary data.</text>
</comment>
<evidence type="ECO:0000313" key="8">
    <source>
        <dbReference type="Proteomes" id="UP001358417"/>
    </source>
</evidence>
<evidence type="ECO:0008006" key="9">
    <source>
        <dbReference type="Google" id="ProtNLM"/>
    </source>
</evidence>
<dbReference type="Gene3D" id="3.30.540.10">
    <property type="entry name" value="Fructose-1,6-Bisphosphatase, subunit A, domain 1"/>
    <property type="match status" value="1"/>
</dbReference>
<feature type="binding site" evidence="6">
    <location>
        <position position="117"/>
    </location>
    <ligand>
        <name>Mg(2+)</name>
        <dbReference type="ChEBI" id="CHEBI:18420"/>
        <label>1</label>
        <note>catalytic</note>
    </ligand>
</feature>
<dbReference type="RefSeq" id="XP_064703893.1">
    <property type="nucleotide sequence ID" value="XM_064849190.1"/>
</dbReference>
<name>A0AAV9N436_9EURO</name>
<dbReference type="GO" id="GO:0046872">
    <property type="term" value="F:metal ion binding"/>
    <property type="evidence" value="ECO:0007669"/>
    <property type="project" value="UniProtKB-KW"/>
</dbReference>
<feature type="binding site" evidence="6">
    <location>
        <position position="58"/>
    </location>
    <ligand>
        <name>Mg(2+)</name>
        <dbReference type="ChEBI" id="CHEBI:18420"/>
        <label>1</label>
        <note>catalytic</note>
    </ligand>
</feature>
<organism evidence="7 8">
    <name type="scientific">Exophiala bonariae</name>
    <dbReference type="NCBI Taxonomy" id="1690606"/>
    <lineage>
        <taxon>Eukaryota</taxon>
        <taxon>Fungi</taxon>
        <taxon>Dikarya</taxon>
        <taxon>Ascomycota</taxon>
        <taxon>Pezizomycotina</taxon>
        <taxon>Eurotiomycetes</taxon>
        <taxon>Chaetothyriomycetidae</taxon>
        <taxon>Chaetothyriales</taxon>
        <taxon>Herpotrichiellaceae</taxon>
        <taxon>Exophiala</taxon>
    </lineage>
</organism>
<dbReference type="InterPro" id="IPR000760">
    <property type="entry name" value="Inositol_monophosphatase-like"/>
</dbReference>
<feature type="binding site" evidence="6">
    <location>
        <position position="120"/>
    </location>
    <ligand>
        <name>Mg(2+)</name>
        <dbReference type="ChEBI" id="CHEBI:18420"/>
        <label>1</label>
        <note>catalytic</note>
    </ligand>
</feature>
<dbReference type="AlphaFoldDB" id="A0AAV9N436"/>
<dbReference type="EMBL" id="JAVRRD010000021">
    <property type="protein sequence ID" value="KAK5048534.1"/>
    <property type="molecule type" value="Genomic_DNA"/>
</dbReference>
<dbReference type="PROSITE" id="PS00629">
    <property type="entry name" value="IMP_1"/>
    <property type="match status" value="1"/>
</dbReference>
<dbReference type="GO" id="GO:0008441">
    <property type="term" value="F:3'(2'),5'-bisphosphate nucleotidase activity"/>
    <property type="evidence" value="ECO:0007669"/>
    <property type="project" value="TreeGrafter"/>
</dbReference>
<reference evidence="7 8" key="1">
    <citation type="submission" date="2023-08" db="EMBL/GenBank/DDBJ databases">
        <title>Black Yeasts Isolated from many extreme environments.</title>
        <authorList>
            <person name="Coleine C."/>
            <person name="Stajich J.E."/>
            <person name="Selbmann L."/>
        </authorList>
    </citation>
    <scope>NUCLEOTIDE SEQUENCE [LARGE SCALE GENOMIC DNA]</scope>
    <source>
        <strain evidence="7 8">CCFEE 5792</strain>
    </source>
</reference>
<dbReference type="InterPro" id="IPR020583">
    <property type="entry name" value="Inositol_monoP_metal-BS"/>
</dbReference>
<keyword evidence="8" id="KW-1185">Reference proteome</keyword>
<gene>
    <name evidence="7" type="ORF">LTR84_005624</name>
</gene>
<evidence type="ECO:0000256" key="3">
    <source>
        <dbReference type="ARBA" id="ARBA00022723"/>
    </source>
</evidence>
<feature type="binding site" evidence="6">
    <location>
        <position position="119"/>
    </location>
    <ligand>
        <name>Mg(2+)</name>
        <dbReference type="ChEBI" id="CHEBI:18420"/>
        <label>1</label>
        <note>catalytic</note>
    </ligand>
</feature>
<evidence type="ECO:0000256" key="5">
    <source>
        <dbReference type="ARBA" id="ARBA00022842"/>
    </source>
</evidence>
<dbReference type="CDD" id="cd01517">
    <property type="entry name" value="PAP_phosphatase"/>
    <property type="match status" value="1"/>
</dbReference>
<sequence length="339" mass="36971">MAQHGVLQASILTKQVQSSVGEIIKEDDSQVTMGDFAAQAILIGLLHHTFPNDRFVGEETSAVLRGAPDLCGRVYDLVQTVTAKMGHQPTSTEEMLTWIDLGGRGPGGDKGRIWVLDPIDGTAAFLRGQQYAVSLSLINDGQEVLGVLGCPNISSNMTRISETDIDHEGFGIMLSAVRGRGVTIRSMAPEGLGDPTPLSFPLDDCLSDKNLHIVGCTACEVTRHDHISRLAREFNTKFPNTEIWSSHIRYAALILGTGNVQFWIPKSSESKLHIWDHAGSQLIFTEMGGKVTDLDGRSIEFGAGRDLYRNRGLVVARGEIHQKLLKAINDIYHAVESSK</sequence>
<evidence type="ECO:0000256" key="4">
    <source>
        <dbReference type="ARBA" id="ARBA00022801"/>
    </source>
</evidence>
<dbReference type="GO" id="GO:0000103">
    <property type="term" value="P:sulfate assimilation"/>
    <property type="evidence" value="ECO:0007669"/>
    <property type="project" value="TreeGrafter"/>
</dbReference>
<evidence type="ECO:0000313" key="7">
    <source>
        <dbReference type="EMBL" id="KAK5048534.1"/>
    </source>
</evidence>
<comment type="cofactor">
    <cofactor evidence="1 6">
        <name>Mg(2+)</name>
        <dbReference type="ChEBI" id="CHEBI:18420"/>
    </cofactor>
</comment>
<evidence type="ECO:0000256" key="6">
    <source>
        <dbReference type="PIRSR" id="PIRSR600760-2"/>
    </source>
</evidence>
<dbReference type="Proteomes" id="UP001358417">
    <property type="component" value="Unassembled WGS sequence"/>
</dbReference>